<dbReference type="InterPro" id="IPR051533">
    <property type="entry name" value="WaaL-like"/>
</dbReference>
<name>A0A1F4VZ20_UNCKA</name>
<feature type="transmembrane region" description="Helical" evidence="5">
    <location>
        <begin position="75"/>
        <end position="93"/>
    </location>
</feature>
<evidence type="ECO:0000313" key="7">
    <source>
        <dbReference type="EMBL" id="OGC62437.1"/>
    </source>
</evidence>
<dbReference type="PANTHER" id="PTHR37422:SF13">
    <property type="entry name" value="LIPOPOLYSACCHARIDE BIOSYNTHESIS PROTEIN PA4999-RELATED"/>
    <property type="match status" value="1"/>
</dbReference>
<feature type="transmembrane region" description="Helical" evidence="5">
    <location>
        <begin position="132"/>
        <end position="152"/>
    </location>
</feature>
<comment type="subcellular location">
    <subcellularLocation>
        <location evidence="1">Membrane</location>
        <topology evidence="1">Multi-pass membrane protein</topology>
    </subcellularLocation>
</comment>
<feature type="transmembrane region" description="Helical" evidence="5">
    <location>
        <begin position="176"/>
        <end position="194"/>
    </location>
</feature>
<feature type="transmembrane region" description="Helical" evidence="5">
    <location>
        <begin position="12"/>
        <end position="31"/>
    </location>
</feature>
<evidence type="ECO:0000256" key="2">
    <source>
        <dbReference type="ARBA" id="ARBA00022692"/>
    </source>
</evidence>
<evidence type="ECO:0000256" key="5">
    <source>
        <dbReference type="SAM" id="Phobius"/>
    </source>
</evidence>
<keyword evidence="3 5" id="KW-1133">Transmembrane helix</keyword>
<proteinExistence type="predicted"/>
<feature type="transmembrane region" description="Helical" evidence="5">
    <location>
        <begin position="398"/>
        <end position="421"/>
    </location>
</feature>
<dbReference type="InterPro" id="IPR007016">
    <property type="entry name" value="O-antigen_ligase-rel_domated"/>
</dbReference>
<feature type="domain" description="O-antigen ligase-related" evidence="6">
    <location>
        <begin position="205"/>
        <end position="379"/>
    </location>
</feature>
<feature type="transmembrane region" description="Helical" evidence="5">
    <location>
        <begin position="244"/>
        <end position="264"/>
    </location>
</feature>
<reference evidence="7 8" key="1">
    <citation type="journal article" date="2016" name="Nat. Commun.">
        <title>Thousands of microbial genomes shed light on interconnected biogeochemical processes in an aquifer system.</title>
        <authorList>
            <person name="Anantharaman K."/>
            <person name="Brown C.T."/>
            <person name="Hug L.A."/>
            <person name="Sharon I."/>
            <person name="Castelle C.J."/>
            <person name="Probst A.J."/>
            <person name="Thomas B.C."/>
            <person name="Singh A."/>
            <person name="Wilkins M.J."/>
            <person name="Karaoz U."/>
            <person name="Brodie E.L."/>
            <person name="Williams K.H."/>
            <person name="Hubbard S.S."/>
            <person name="Banfield J.F."/>
        </authorList>
    </citation>
    <scope>NUCLEOTIDE SEQUENCE [LARGE SCALE GENOMIC DNA]</scope>
</reference>
<dbReference type="EMBL" id="MEVV01000025">
    <property type="protein sequence ID" value="OGC62437.1"/>
    <property type="molecule type" value="Genomic_DNA"/>
</dbReference>
<feature type="transmembrane region" description="Helical" evidence="5">
    <location>
        <begin position="43"/>
        <end position="63"/>
    </location>
</feature>
<dbReference type="GO" id="GO:0016020">
    <property type="term" value="C:membrane"/>
    <property type="evidence" value="ECO:0007669"/>
    <property type="project" value="UniProtKB-SubCell"/>
</dbReference>
<evidence type="ECO:0000256" key="1">
    <source>
        <dbReference type="ARBA" id="ARBA00004141"/>
    </source>
</evidence>
<dbReference type="AlphaFoldDB" id="A0A1F4VZ20"/>
<evidence type="ECO:0000256" key="3">
    <source>
        <dbReference type="ARBA" id="ARBA00022989"/>
    </source>
</evidence>
<comment type="caution">
    <text evidence="7">The sequence shown here is derived from an EMBL/GenBank/DDBJ whole genome shotgun (WGS) entry which is preliminary data.</text>
</comment>
<dbReference type="Pfam" id="PF04932">
    <property type="entry name" value="Wzy_C"/>
    <property type="match status" value="1"/>
</dbReference>
<evidence type="ECO:0000313" key="8">
    <source>
        <dbReference type="Proteomes" id="UP000177955"/>
    </source>
</evidence>
<feature type="transmembrane region" description="Helical" evidence="5">
    <location>
        <begin position="367"/>
        <end position="386"/>
    </location>
</feature>
<keyword evidence="2 5" id="KW-0812">Transmembrane</keyword>
<gene>
    <name evidence="7" type="ORF">A2399_00285</name>
</gene>
<feature type="transmembrane region" description="Helical" evidence="5">
    <location>
        <begin position="201"/>
        <end position="232"/>
    </location>
</feature>
<accession>A0A1F4VZ20</accession>
<sequence>MHFVPSIKELLAKPYLLIYSFLIFVLPFVFSRETHELYEFPKITLLYTVCTITVAMFLSGLILKPGKTSRVPRAIILFLATMGISTLLSPHIYTSLFGYYSRFADSLTFYLAVSSLYYVAVNVFSADDFKKLLKVAQVGSVFLFMFALGQYFEPFNFLWGGQLQDRVFSTLGQPNWYAQYVLILLGISLYEYLFHNGKIYLLFYFVQFFSLWLTFSMSGLTGFLALIVFYLVRFFLKEKVENRSGLYLRTAAVAVVTLIIPLLFPGMFRERLNDVFIDAKKVVSNAVTVHAQTGTEENLVSDPGYIRSGLWGGTVKMIVSDPKVFLFGSGPETFPYYFQKFRPVSLNYSSEWNYVFNKPHNYYLETWAEQGLVGVLSFLYLLYFLFRRVEKRYKGGVLAFAVTNIFGWPTVATAVLLWLLLATVKGKHEDL</sequence>
<dbReference type="Proteomes" id="UP000177955">
    <property type="component" value="Unassembled WGS sequence"/>
</dbReference>
<keyword evidence="4 5" id="KW-0472">Membrane</keyword>
<evidence type="ECO:0000259" key="6">
    <source>
        <dbReference type="Pfam" id="PF04932"/>
    </source>
</evidence>
<evidence type="ECO:0000256" key="4">
    <source>
        <dbReference type="ARBA" id="ARBA00023136"/>
    </source>
</evidence>
<dbReference type="PANTHER" id="PTHR37422">
    <property type="entry name" value="TEICHURONIC ACID BIOSYNTHESIS PROTEIN TUAE"/>
    <property type="match status" value="1"/>
</dbReference>
<organism evidence="7 8">
    <name type="scientific">candidate division WWE3 bacterium RIFOXYB1_FULL_42_27</name>
    <dbReference type="NCBI Taxonomy" id="1802638"/>
    <lineage>
        <taxon>Bacteria</taxon>
        <taxon>Katanobacteria</taxon>
    </lineage>
</organism>
<protein>
    <recommendedName>
        <fullName evidence="6">O-antigen ligase-related domain-containing protein</fullName>
    </recommendedName>
</protein>
<feature type="transmembrane region" description="Helical" evidence="5">
    <location>
        <begin position="99"/>
        <end position="120"/>
    </location>
</feature>